<dbReference type="AlphaFoldDB" id="A0A0A9EJN8"/>
<reference evidence="1" key="2">
    <citation type="journal article" date="2015" name="Data Brief">
        <title>Shoot transcriptome of the giant reed, Arundo donax.</title>
        <authorList>
            <person name="Barrero R.A."/>
            <person name="Guerrero F.D."/>
            <person name="Moolhuijzen P."/>
            <person name="Goolsby J.A."/>
            <person name="Tidwell J."/>
            <person name="Bellgard S.E."/>
            <person name="Bellgard M.I."/>
        </authorList>
    </citation>
    <scope>NUCLEOTIDE SEQUENCE</scope>
    <source>
        <tissue evidence="1">Shoot tissue taken approximately 20 cm above the soil surface</tissue>
    </source>
</reference>
<name>A0A0A9EJN8_ARUDO</name>
<reference evidence="1" key="1">
    <citation type="submission" date="2014-09" db="EMBL/GenBank/DDBJ databases">
        <authorList>
            <person name="Magalhaes I.L.F."/>
            <person name="Oliveira U."/>
            <person name="Santos F.R."/>
            <person name="Vidigal T.H.D.A."/>
            <person name="Brescovit A.D."/>
            <person name="Santos A.J."/>
        </authorList>
    </citation>
    <scope>NUCLEOTIDE SEQUENCE</scope>
    <source>
        <tissue evidence="1">Shoot tissue taken approximately 20 cm above the soil surface</tissue>
    </source>
</reference>
<accession>A0A0A9EJN8</accession>
<organism evidence="1">
    <name type="scientific">Arundo donax</name>
    <name type="common">Giant reed</name>
    <name type="synonym">Donax arundinaceus</name>
    <dbReference type="NCBI Taxonomy" id="35708"/>
    <lineage>
        <taxon>Eukaryota</taxon>
        <taxon>Viridiplantae</taxon>
        <taxon>Streptophyta</taxon>
        <taxon>Embryophyta</taxon>
        <taxon>Tracheophyta</taxon>
        <taxon>Spermatophyta</taxon>
        <taxon>Magnoliopsida</taxon>
        <taxon>Liliopsida</taxon>
        <taxon>Poales</taxon>
        <taxon>Poaceae</taxon>
        <taxon>PACMAD clade</taxon>
        <taxon>Arundinoideae</taxon>
        <taxon>Arundineae</taxon>
        <taxon>Arundo</taxon>
    </lineage>
</organism>
<dbReference type="EMBL" id="GBRH01197584">
    <property type="protein sequence ID" value="JAE00312.1"/>
    <property type="molecule type" value="Transcribed_RNA"/>
</dbReference>
<proteinExistence type="predicted"/>
<sequence length="68" mass="7797">MYKKGNLSGEQTREFQYIYLRDGFLCSSQLIVSARRKQILTSCSSSREASRHPFPPMCICQSSMREAS</sequence>
<evidence type="ECO:0000313" key="1">
    <source>
        <dbReference type="EMBL" id="JAE00312.1"/>
    </source>
</evidence>
<protein>
    <submittedName>
        <fullName evidence="1">Uncharacterized protein</fullName>
    </submittedName>
</protein>